<dbReference type="InterPro" id="IPR050082">
    <property type="entry name" value="RNA_methyltr_RlmE"/>
</dbReference>
<reference evidence="6 7" key="1">
    <citation type="journal article" date="2017" name="Mol. Biol. Evol.">
        <title>The 4-celled Tetrabaena socialis nuclear genome reveals the essential components for genetic control of cell number at the origin of multicellularity in the volvocine lineage.</title>
        <authorList>
            <person name="Featherston J."/>
            <person name="Arakaki Y."/>
            <person name="Hanschen E.R."/>
            <person name="Ferris P.J."/>
            <person name="Michod R.E."/>
            <person name="Olson B.J.S.C."/>
            <person name="Nozaki H."/>
            <person name="Durand P.M."/>
        </authorList>
    </citation>
    <scope>NUCLEOTIDE SEQUENCE [LARGE SCALE GENOMIC DNA]</scope>
    <source>
        <strain evidence="6 7">NIES-571</strain>
    </source>
</reference>
<comment type="caution">
    <text evidence="6">The sequence shown here is derived from an EMBL/GenBank/DDBJ whole genome shotgun (WGS) entry which is preliminary data.</text>
</comment>
<evidence type="ECO:0000313" key="7">
    <source>
        <dbReference type="Proteomes" id="UP000236333"/>
    </source>
</evidence>
<sequence>MRRREGRGAQGQGRLAGAPDVTGLHDLDEYVQAQLLLAAVTIVCAVLRPGGTFVAKIFRGKDVALLYGQLKLLFPEVYVAKPKSSRNSSIEAFVVCRRFQPPPGMAGPGALQGLLAGAGAQYFGDGEEEEGEGQDSAQAPLLARCVPFLSCGDLSGGDADRTYDLDPATYVPLEPVQPPTAPNYKTAIALARAGSSVVAAGRAGLGRTHQQHRQGGSSGGTVDNEQKRKGEAGACD</sequence>
<dbReference type="SUPFAM" id="SSF53335">
    <property type="entry name" value="S-adenosyl-L-methionine-dependent methyltransferases"/>
    <property type="match status" value="1"/>
</dbReference>
<evidence type="ECO:0000313" key="6">
    <source>
        <dbReference type="EMBL" id="PNH11895.1"/>
    </source>
</evidence>
<accession>A0A2J8AH97</accession>
<keyword evidence="3" id="KW-0949">S-adenosyl-L-methionine</keyword>
<protein>
    <submittedName>
        <fullName evidence="6">Putative ribosomal RNA methyltransferase C4F10.03c</fullName>
    </submittedName>
</protein>
<dbReference type="OrthoDB" id="289250at2759"/>
<dbReference type="InterPro" id="IPR029063">
    <property type="entry name" value="SAM-dependent_MTases_sf"/>
</dbReference>
<dbReference type="EMBL" id="PGGS01000019">
    <property type="protein sequence ID" value="PNH11895.1"/>
    <property type="molecule type" value="Genomic_DNA"/>
</dbReference>
<dbReference type="Gene3D" id="3.40.50.150">
    <property type="entry name" value="Vaccinia Virus protein VP39"/>
    <property type="match status" value="1"/>
</dbReference>
<evidence type="ECO:0000256" key="4">
    <source>
        <dbReference type="SAM" id="MobiDB-lite"/>
    </source>
</evidence>
<dbReference type="GO" id="GO:0008175">
    <property type="term" value="F:tRNA methyltransferase activity"/>
    <property type="evidence" value="ECO:0007669"/>
    <property type="project" value="TreeGrafter"/>
</dbReference>
<dbReference type="PANTHER" id="PTHR10920:SF12">
    <property type="entry name" value="TRNA (CYTIDINE(32)_GUANOSINE(34)-2'-O)-METHYLTRANSFERASE-RELATED"/>
    <property type="match status" value="1"/>
</dbReference>
<feature type="compositionally biased region" description="Basic and acidic residues" evidence="4">
    <location>
        <begin position="224"/>
        <end position="236"/>
    </location>
</feature>
<gene>
    <name evidence="6" type="ORF">TSOC_001212</name>
</gene>
<evidence type="ECO:0000256" key="3">
    <source>
        <dbReference type="ARBA" id="ARBA00022691"/>
    </source>
</evidence>
<evidence type="ECO:0000256" key="1">
    <source>
        <dbReference type="ARBA" id="ARBA00022603"/>
    </source>
</evidence>
<name>A0A2J8AH97_9CHLO</name>
<dbReference type="InterPro" id="IPR002877">
    <property type="entry name" value="RNA_MeTrfase_FtsJ_dom"/>
</dbReference>
<proteinExistence type="predicted"/>
<evidence type="ECO:0000256" key="2">
    <source>
        <dbReference type="ARBA" id="ARBA00022679"/>
    </source>
</evidence>
<feature type="non-terminal residue" evidence="6">
    <location>
        <position position="236"/>
    </location>
</feature>
<dbReference type="GO" id="GO:0002181">
    <property type="term" value="P:cytoplasmic translation"/>
    <property type="evidence" value="ECO:0007669"/>
    <property type="project" value="TreeGrafter"/>
</dbReference>
<keyword evidence="7" id="KW-1185">Reference proteome</keyword>
<evidence type="ECO:0000259" key="5">
    <source>
        <dbReference type="Pfam" id="PF01728"/>
    </source>
</evidence>
<keyword evidence="2 6" id="KW-0808">Transferase</keyword>
<dbReference type="PANTHER" id="PTHR10920">
    <property type="entry name" value="RIBOSOMAL RNA METHYLTRANSFERASE"/>
    <property type="match status" value="1"/>
</dbReference>
<dbReference type="AlphaFoldDB" id="A0A2J8AH97"/>
<dbReference type="GO" id="GO:0030488">
    <property type="term" value="P:tRNA methylation"/>
    <property type="evidence" value="ECO:0007669"/>
    <property type="project" value="TreeGrafter"/>
</dbReference>
<keyword evidence="1 6" id="KW-0489">Methyltransferase</keyword>
<dbReference type="GO" id="GO:0005737">
    <property type="term" value="C:cytoplasm"/>
    <property type="evidence" value="ECO:0007669"/>
    <property type="project" value="TreeGrafter"/>
</dbReference>
<organism evidence="6 7">
    <name type="scientific">Tetrabaena socialis</name>
    <dbReference type="NCBI Taxonomy" id="47790"/>
    <lineage>
        <taxon>Eukaryota</taxon>
        <taxon>Viridiplantae</taxon>
        <taxon>Chlorophyta</taxon>
        <taxon>core chlorophytes</taxon>
        <taxon>Chlorophyceae</taxon>
        <taxon>CS clade</taxon>
        <taxon>Chlamydomonadales</taxon>
        <taxon>Tetrabaenaceae</taxon>
        <taxon>Tetrabaena</taxon>
    </lineage>
</organism>
<dbReference type="Pfam" id="PF01728">
    <property type="entry name" value="FtsJ"/>
    <property type="match status" value="1"/>
</dbReference>
<feature type="region of interest" description="Disordered" evidence="4">
    <location>
        <begin position="201"/>
        <end position="236"/>
    </location>
</feature>
<dbReference type="Proteomes" id="UP000236333">
    <property type="component" value="Unassembled WGS sequence"/>
</dbReference>
<feature type="domain" description="Ribosomal RNA methyltransferase FtsJ" evidence="5">
    <location>
        <begin position="17"/>
        <end position="99"/>
    </location>
</feature>